<gene>
    <name evidence="1" type="ORF">A2290_09030</name>
</gene>
<name>A0A1F4S4R0_UNCSA</name>
<dbReference type="AlphaFoldDB" id="A0A1F4S4R0"/>
<sequence length="291" mass="33423">MNKIKINTWEQAFRLNFEPQTRVYDTHEWSESFSPNFKNEFQAVLQAKTQKRRIDALVDFVLRQQLSRWQRGCADGFKELANLRFEGNLAPLLYLGRDPNGYFYRKYTSMFSGIIGLDVGCQLFEESKHNFAIPHYEYYRKLGAKRMIGIDMLLKEANEKEDVYPTDVRNMDTPALLQEKGIAHFATVAKIFGKTSPSNTVLEIAGGLSELQRVLRLDGLIFVADSRIDTALVYIAQKLGFKVFHNTIRTATLLNLPLGYFIVHANCPVDQNHFSEVLSILGENQLEILPY</sequence>
<organism evidence="1 2">
    <name type="scientific">candidate division WOR-1 bacterium RIFOXYB2_FULL_36_35</name>
    <dbReference type="NCBI Taxonomy" id="1802578"/>
    <lineage>
        <taxon>Bacteria</taxon>
        <taxon>Bacillati</taxon>
        <taxon>Saganbacteria</taxon>
    </lineage>
</organism>
<protein>
    <submittedName>
        <fullName evidence="1">Uncharacterized protein</fullName>
    </submittedName>
</protein>
<evidence type="ECO:0000313" key="2">
    <source>
        <dbReference type="Proteomes" id="UP000177905"/>
    </source>
</evidence>
<reference evidence="1 2" key="1">
    <citation type="journal article" date="2016" name="Nat. Commun.">
        <title>Thousands of microbial genomes shed light on interconnected biogeochemical processes in an aquifer system.</title>
        <authorList>
            <person name="Anantharaman K."/>
            <person name="Brown C.T."/>
            <person name="Hug L.A."/>
            <person name="Sharon I."/>
            <person name="Castelle C.J."/>
            <person name="Probst A.J."/>
            <person name="Thomas B.C."/>
            <person name="Singh A."/>
            <person name="Wilkins M.J."/>
            <person name="Karaoz U."/>
            <person name="Brodie E.L."/>
            <person name="Williams K.H."/>
            <person name="Hubbard S.S."/>
            <person name="Banfield J.F."/>
        </authorList>
    </citation>
    <scope>NUCLEOTIDE SEQUENCE [LARGE SCALE GENOMIC DNA]</scope>
</reference>
<accession>A0A1F4S4R0</accession>
<dbReference type="Proteomes" id="UP000177905">
    <property type="component" value="Unassembled WGS sequence"/>
</dbReference>
<evidence type="ECO:0000313" key="1">
    <source>
        <dbReference type="EMBL" id="OGC15357.1"/>
    </source>
</evidence>
<proteinExistence type="predicted"/>
<comment type="caution">
    <text evidence="1">The sequence shown here is derived from an EMBL/GenBank/DDBJ whole genome shotgun (WGS) entry which is preliminary data.</text>
</comment>
<dbReference type="EMBL" id="MEUA01000021">
    <property type="protein sequence ID" value="OGC15357.1"/>
    <property type="molecule type" value="Genomic_DNA"/>
</dbReference>